<reference evidence="2" key="1">
    <citation type="submission" date="2021-02" db="EMBL/GenBank/DDBJ databases">
        <authorList>
            <person name="Nowell W R."/>
        </authorList>
    </citation>
    <scope>NUCLEOTIDE SEQUENCE</scope>
</reference>
<protein>
    <recommendedName>
        <fullName evidence="1">Bacterial alpha-2-macroglobulin MG10 domain-containing protein</fullName>
    </recommendedName>
</protein>
<dbReference type="Proteomes" id="UP000663873">
    <property type="component" value="Unassembled WGS sequence"/>
</dbReference>
<sequence>WNFRLNEKIKVTLTMTTTQRRYHVALVDYLPAGCEPLNTKVKGTLADYTNSSVTRSKRNSRYNEYRLYSTIGWTEYENLR</sequence>
<name>A0A821X208_9BILA</name>
<feature type="non-terminal residue" evidence="2">
    <location>
        <position position="1"/>
    </location>
</feature>
<dbReference type="EMBL" id="CAJOBP010086558">
    <property type="protein sequence ID" value="CAF4932802.1"/>
    <property type="molecule type" value="Genomic_DNA"/>
</dbReference>
<evidence type="ECO:0000313" key="2">
    <source>
        <dbReference type="EMBL" id="CAF4932802.1"/>
    </source>
</evidence>
<dbReference type="InterPro" id="IPR041246">
    <property type="entry name" value="Bact_MG10"/>
</dbReference>
<evidence type="ECO:0000259" key="1">
    <source>
        <dbReference type="Pfam" id="PF17973"/>
    </source>
</evidence>
<dbReference type="AlphaFoldDB" id="A0A821X208"/>
<gene>
    <name evidence="2" type="ORF">UJA718_LOCUS46949</name>
</gene>
<keyword evidence="3" id="KW-1185">Reference proteome</keyword>
<comment type="caution">
    <text evidence="2">The sequence shown here is derived from an EMBL/GenBank/DDBJ whole genome shotgun (WGS) entry which is preliminary data.</text>
</comment>
<evidence type="ECO:0000313" key="3">
    <source>
        <dbReference type="Proteomes" id="UP000663873"/>
    </source>
</evidence>
<organism evidence="2 3">
    <name type="scientific">Rotaria socialis</name>
    <dbReference type="NCBI Taxonomy" id="392032"/>
    <lineage>
        <taxon>Eukaryota</taxon>
        <taxon>Metazoa</taxon>
        <taxon>Spiralia</taxon>
        <taxon>Gnathifera</taxon>
        <taxon>Rotifera</taxon>
        <taxon>Eurotatoria</taxon>
        <taxon>Bdelloidea</taxon>
        <taxon>Philodinida</taxon>
        <taxon>Philodinidae</taxon>
        <taxon>Rotaria</taxon>
    </lineage>
</organism>
<feature type="non-terminal residue" evidence="2">
    <location>
        <position position="80"/>
    </location>
</feature>
<dbReference type="Pfam" id="PF17973">
    <property type="entry name" value="bMG10"/>
    <property type="match status" value="1"/>
</dbReference>
<proteinExistence type="predicted"/>
<feature type="domain" description="Bacterial alpha-2-macroglobulin MG10" evidence="1">
    <location>
        <begin position="3"/>
        <end position="68"/>
    </location>
</feature>
<accession>A0A821X208</accession>